<proteinExistence type="predicted"/>
<dbReference type="OrthoDB" id="9813965at2"/>
<comment type="caution">
    <text evidence="3">The sequence shown here is derived from an EMBL/GenBank/DDBJ whole genome shotgun (WGS) entry which is preliminary data.</text>
</comment>
<gene>
    <name evidence="3" type="ORF">FQ377_03220</name>
</gene>
<evidence type="ECO:0000256" key="1">
    <source>
        <dbReference type="ARBA" id="ARBA00022723"/>
    </source>
</evidence>
<organism evidence="3 4">
    <name type="scientific">Arthrobacter echini</name>
    <dbReference type="NCBI Taxonomy" id="1529066"/>
    <lineage>
        <taxon>Bacteria</taxon>
        <taxon>Bacillati</taxon>
        <taxon>Actinomycetota</taxon>
        <taxon>Actinomycetes</taxon>
        <taxon>Micrococcales</taxon>
        <taxon>Micrococcaceae</taxon>
        <taxon>Arthrobacter</taxon>
    </lineage>
</organism>
<dbReference type="Proteomes" id="UP000323410">
    <property type="component" value="Unassembled WGS sequence"/>
</dbReference>
<dbReference type="Gene3D" id="3.30.70.100">
    <property type="match status" value="1"/>
</dbReference>
<name>A0A5D0XUT3_9MICC</name>
<reference evidence="3 4" key="1">
    <citation type="submission" date="2019-08" db="EMBL/GenBank/DDBJ databases">
        <title>Genone of Arthrobacter echini P9.</title>
        <authorList>
            <person name="Bowman J.P."/>
        </authorList>
    </citation>
    <scope>NUCLEOTIDE SEQUENCE [LARGE SCALE GENOMIC DNA]</scope>
    <source>
        <strain evidence="3 4">P9</strain>
    </source>
</reference>
<dbReference type="InterPro" id="IPR017969">
    <property type="entry name" value="Heavy-metal-associated_CS"/>
</dbReference>
<evidence type="ECO:0000313" key="4">
    <source>
        <dbReference type="Proteomes" id="UP000323410"/>
    </source>
</evidence>
<keyword evidence="4" id="KW-1185">Reference proteome</keyword>
<dbReference type="RefSeq" id="WP_148599768.1">
    <property type="nucleotide sequence ID" value="NZ_VSLD01000001.1"/>
</dbReference>
<accession>A0A5D0XUT3</accession>
<feature type="domain" description="HMA" evidence="2">
    <location>
        <begin position="2"/>
        <end position="70"/>
    </location>
</feature>
<dbReference type="SUPFAM" id="SSF55008">
    <property type="entry name" value="HMA, heavy metal-associated domain"/>
    <property type="match status" value="1"/>
</dbReference>
<dbReference type="Pfam" id="PF00403">
    <property type="entry name" value="HMA"/>
    <property type="match status" value="1"/>
</dbReference>
<dbReference type="EMBL" id="VSLD01000001">
    <property type="protein sequence ID" value="TYD00466.1"/>
    <property type="molecule type" value="Genomic_DNA"/>
</dbReference>
<sequence length="74" mass="7231">MTTTTINITGMTCGHCVSAVKSELSELPGVGSVDVDLVNGGTSTATISSEAPLDSASIDDAVAEAGYTVVPAGS</sequence>
<keyword evidence="1" id="KW-0479">Metal-binding</keyword>
<dbReference type="PROSITE" id="PS50846">
    <property type="entry name" value="HMA_2"/>
    <property type="match status" value="1"/>
</dbReference>
<dbReference type="CDD" id="cd00371">
    <property type="entry name" value="HMA"/>
    <property type="match status" value="1"/>
</dbReference>
<protein>
    <submittedName>
        <fullName evidence="3">Heavy-metal-associated domain-containing protein</fullName>
    </submittedName>
</protein>
<dbReference type="InterPro" id="IPR036163">
    <property type="entry name" value="HMA_dom_sf"/>
</dbReference>
<dbReference type="GO" id="GO:0046872">
    <property type="term" value="F:metal ion binding"/>
    <property type="evidence" value="ECO:0007669"/>
    <property type="project" value="UniProtKB-KW"/>
</dbReference>
<dbReference type="AlphaFoldDB" id="A0A5D0XUT3"/>
<dbReference type="PROSITE" id="PS01047">
    <property type="entry name" value="HMA_1"/>
    <property type="match status" value="1"/>
</dbReference>
<evidence type="ECO:0000313" key="3">
    <source>
        <dbReference type="EMBL" id="TYD00466.1"/>
    </source>
</evidence>
<evidence type="ECO:0000259" key="2">
    <source>
        <dbReference type="PROSITE" id="PS50846"/>
    </source>
</evidence>
<dbReference type="InterPro" id="IPR006121">
    <property type="entry name" value="HMA_dom"/>
</dbReference>